<protein>
    <recommendedName>
        <fullName evidence="7">23S rRNA (Pseudouridine(1915)-N(3))-methyltransferase RlmH</fullName>
    </recommendedName>
</protein>
<dbReference type="InterPro" id="IPR029026">
    <property type="entry name" value="tRNA_m1G_MTases_N"/>
</dbReference>
<keyword evidence="3" id="KW-0949">S-adenosyl-L-methionine</keyword>
<evidence type="ECO:0008006" key="7">
    <source>
        <dbReference type="Google" id="ProtNLM"/>
    </source>
</evidence>
<dbReference type="InterPro" id="IPR029028">
    <property type="entry name" value="Alpha/beta_knot_MTases"/>
</dbReference>
<dbReference type="AlphaFoldDB" id="A0A432GSJ7"/>
<dbReference type="EMBL" id="QNZJ01000155">
    <property type="protein sequence ID" value="RTZ86469.1"/>
    <property type="molecule type" value="Genomic_DNA"/>
</dbReference>
<evidence type="ECO:0000313" key="6">
    <source>
        <dbReference type="Proteomes" id="UP000287719"/>
    </source>
</evidence>
<dbReference type="GO" id="GO:0008168">
    <property type="term" value="F:methyltransferase activity"/>
    <property type="evidence" value="ECO:0007669"/>
    <property type="project" value="UniProtKB-KW"/>
</dbReference>
<keyword evidence="1" id="KW-0489">Methyltransferase</keyword>
<name>A0A432GSJ7_9DELT</name>
<evidence type="ECO:0000256" key="4">
    <source>
        <dbReference type="ARBA" id="ARBA00038303"/>
    </source>
</evidence>
<proteinExistence type="inferred from homology"/>
<dbReference type="InterPro" id="IPR003742">
    <property type="entry name" value="RlmH-like"/>
</dbReference>
<sequence>MRSIRLIWIGKSQEPFVQDGIKVYLKKLSHYIKVDFEEIKPVKYNSGTTDQWRRQETEKLLKRLDSSELNIFLDESGKRETSNSLARWFEKQIPLGWRRVNFFIGGAYGFDKTMLPSG</sequence>
<evidence type="ECO:0000313" key="5">
    <source>
        <dbReference type="EMBL" id="RTZ86469.1"/>
    </source>
</evidence>
<dbReference type="CDD" id="cd18081">
    <property type="entry name" value="RlmH-like"/>
    <property type="match status" value="1"/>
</dbReference>
<reference evidence="5 6" key="1">
    <citation type="submission" date="2018-06" db="EMBL/GenBank/DDBJ databases">
        <title>Combined omics and stable isotope probing to characterize newly discovered Mariana Back-Arc vent microbial communities.</title>
        <authorList>
            <person name="Trembath-Reichert E."/>
            <person name="Huber J.A."/>
        </authorList>
    </citation>
    <scope>NUCLEOTIDE SEQUENCE [LARGE SCALE GENOMIC DNA]</scope>
    <source>
        <strain evidence="5">MAG 54</strain>
    </source>
</reference>
<evidence type="ECO:0000256" key="2">
    <source>
        <dbReference type="ARBA" id="ARBA00022679"/>
    </source>
</evidence>
<dbReference type="Gene3D" id="3.40.1280.10">
    <property type="match status" value="1"/>
</dbReference>
<gene>
    <name evidence="5" type="ORF">DSY95_03570</name>
</gene>
<accession>A0A432GSJ7</accession>
<keyword evidence="2" id="KW-0808">Transferase</keyword>
<dbReference type="PANTHER" id="PTHR33603:SF1">
    <property type="entry name" value="RIBOSOMAL RNA LARGE SUBUNIT METHYLTRANSFERASE H"/>
    <property type="match status" value="1"/>
</dbReference>
<organism evidence="5 6">
    <name type="scientific">SAR324 cluster bacterium</name>
    <dbReference type="NCBI Taxonomy" id="2024889"/>
    <lineage>
        <taxon>Bacteria</taxon>
        <taxon>Deltaproteobacteria</taxon>
        <taxon>SAR324 cluster</taxon>
    </lineage>
</organism>
<comment type="caution">
    <text evidence="5">The sequence shown here is derived from an EMBL/GenBank/DDBJ whole genome shotgun (WGS) entry which is preliminary data.</text>
</comment>
<comment type="similarity">
    <text evidence="4">Belongs to the RNA methyltransferase RlmH family.</text>
</comment>
<dbReference type="PANTHER" id="PTHR33603">
    <property type="entry name" value="METHYLTRANSFERASE"/>
    <property type="match status" value="1"/>
</dbReference>
<dbReference type="Pfam" id="PF02590">
    <property type="entry name" value="SPOUT_MTase"/>
    <property type="match status" value="1"/>
</dbReference>
<evidence type="ECO:0000256" key="3">
    <source>
        <dbReference type="ARBA" id="ARBA00022691"/>
    </source>
</evidence>
<feature type="non-terminal residue" evidence="5">
    <location>
        <position position="118"/>
    </location>
</feature>
<dbReference type="SUPFAM" id="SSF75217">
    <property type="entry name" value="alpha/beta knot"/>
    <property type="match status" value="1"/>
</dbReference>
<dbReference type="Proteomes" id="UP000287719">
    <property type="component" value="Unassembled WGS sequence"/>
</dbReference>
<dbReference type="GO" id="GO:0006364">
    <property type="term" value="P:rRNA processing"/>
    <property type="evidence" value="ECO:0007669"/>
    <property type="project" value="InterPro"/>
</dbReference>
<dbReference type="GO" id="GO:0032259">
    <property type="term" value="P:methylation"/>
    <property type="evidence" value="ECO:0007669"/>
    <property type="project" value="UniProtKB-KW"/>
</dbReference>
<evidence type="ECO:0000256" key="1">
    <source>
        <dbReference type="ARBA" id="ARBA00022603"/>
    </source>
</evidence>